<evidence type="ECO:0000313" key="4">
    <source>
        <dbReference type="Proteomes" id="UP000249794"/>
    </source>
</evidence>
<dbReference type="Gene3D" id="3.30.420.610">
    <property type="entry name" value="LOTUS domain-like"/>
    <property type="match status" value="1"/>
</dbReference>
<feature type="domain" description="HTH OST-type" evidence="2">
    <location>
        <begin position="46"/>
        <end position="128"/>
    </location>
</feature>
<dbReference type="Pfam" id="PF12873">
    <property type="entry name" value="DUF3825"/>
    <property type="match status" value="1"/>
</dbReference>
<proteinExistence type="predicted"/>
<evidence type="ECO:0000256" key="1">
    <source>
        <dbReference type="SAM" id="MobiDB-lite"/>
    </source>
</evidence>
<dbReference type="AlphaFoldDB" id="A0A2W4XLM2"/>
<dbReference type="PROSITE" id="PS51644">
    <property type="entry name" value="HTH_OST"/>
    <property type="match status" value="1"/>
</dbReference>
<feature type="region of interest" description="Disordered" evidence="1">
    <location>
        <begin position="167"/>
        <end position="189"/>
    </location>
</feature>
<dbReference type="InterPro" id="IPR041966">
    <property type="entry name" value="LOTUS-like"/>
</dbReference>
<dbReference type="EMBL" id="QBMP01000036">
    <property type="protein sequence ID" value="PZO58343.1"/>
    <property type="molecule type" value="Genomic_DNA"/>
</dbReference>
<organism evidence="3 4">
    <name type="scientific">Phormidesmis priestleyi</name>
    <dbReference type="NCBI Taxonomy" id="268141"/>
    <lineage>
        <taxon>Bacteria</taxon>
        <taxon>Bacillati</taxon>
        <taxon>Cyanobacteriota</taxon>
        <taxon>Cyanophyceae</taxon>
        <taxon>Leptolyngbyales</taxon>
        <taxon>Leptolyngbyaceae</taxon>
        <taxon>Phormidesmis</taxon>
    </lineage>
</organism>
<protein>
    <recommendedName>
        <fullName evidence="2">HTH OST-type domain-containing protein</fullName>
    </recommendedName>
</protein>
<sequence length="600" mass="68256">MRSLFQSSFQSIVRFFQRLFQRPFQRPSQSSSQRREVESSATISPEAAALRRLIYQATCDLSCHKRTHAAQVGALLRQQDATFSYEKYNFTKLIDLLEAVPDLVALEKVDPDPENPNSAPVYYVRLVTDTGLLLRQSLQNLQSLQSLQSDDSTDGWVHLDSLQAAMQSQQSQSQQSQNQQSQRQQNQKQPYPSFLAQRYGYSAFKSFLESRLDLIEFKTDSPSYVRLIQRSSQPRLVPKPKRIIRKPAINNQSVNQLDGLKLDVPRLNEVNGSLVSIRRPVMPLSQFAGFSVEVLHQKVSELAAIALPENWYFGPQPPDIFAYPILKSYLRYTFIRLQNEGKVPTSANGQYRAFNTGLLDTLLRPIYALFTQSSSAVRALDFCIAGEGYAGKNLVAQFAQLPIAANYLENPNNVFYHLAAGAPQVDWQHVVKDNMARLPLTFLQQNGPLGFTPRSTQGLITPEFFDYKGAFVEALEADPASYRRIVNKLEEALERTLKRIQVNYNTAVPTYYPKINSIDLLLPMCLADENTADLALVVRREASQKYIGHTILTMRQAYNNARLICKLDEHWLTRSMALSQEEFDEDEEEFETQEKALQSL</sequence>
<reference evidence="4" key="1">
    <citation type="submission" date="2018-04" db="EMBL/GenBank/DDBJ databases">
        <authorList>
            <person name="Cornet L."/>
        </authorList>
    </citation>
    <scope>NUCLEOTIDE SEQUENCE [LARGE SCALE GENOMIC DNA]</scope>
</reference>
<dbReference type="InterPro" id="IPR024437">
    <property type="entry name" value="DUF3825"/>
</dbReference>
<gene>
    <name evidence="3" type="ORF">DCF15_05525</name>
</gene>
<evidence type="ECO:0000313" key="3">
    <source>
        <dbReference type="EMBL" id="PZO58343.1"/>
    </source>
</evidence>
<dbReference type="InterPro" id="IPR025605">
    <property type="entry name" value="OST-HTH/LOTUS_dom"/>
</dbReference>
<evidence type="ECO:0000259" key="2">
    <source>
        <dbReference type="PROSITE" id="PS51644"/>
    </source>
</evidence>
<dbReference type="Pfam" id="PF12872">
    <property type="entry name" value="OST-HTH"/>
    <property type="match status" value="1"/>
</dbReference>
<dbReference type="Proteomes" id="UP000249794">
    <property type="component" value="Unassembled WGS sequence"/>
</dbReference>
<accession>A0A2W4XLM2</accession>
<reference evidence="3 4" key="2">
    <citation type="submission" date="2018-06" db="EMBL/GenBank/DDBJ databases">
        <title>Metagenomic assembly of (sub)arctic Cyanobacteria and their associated microbiome from non-axenic cultures.</title>
        <authorList>
            <person name="Baurain D."/>
        </authorList>
    </citation>
    <scope>NUCLEOTIDE SEQUENCE [LARGE SCALE GENOMIC DNA]</scope>
    <source>
        <strain evidence="3">ULC027bin1</strain>
    </source>
</reference>
<comment type="caution">
    <text evidence="3">The sequence shown here is derived from an EMBL/GenBank/DDBJ whole genome shotgun (WGS) entry which is preliminary data.</text>
</comment>
<name>A0A2W4XLM2_9CYAN</name>